<keyword evidence="6 7" id="KW-0472">Membrane</keyword>
<evidence type="ECO:0000313" key="9">
    <source>
        <dbReference type="EMBL" id="MBO4207004.1"/>
    </source>
</evidence>
<dbReference type="PROSITE" id="PS50928">
    <property type="entry name" value="ABC_TM1"/>
    <property type="match status" value="1"/>
</dbReference>
<dbReference type="EMBL" id="WVUH01000097">
    <property type="protein sequence ID" value="MBO4207004.1"/>
    <property type="molecule type" value="Genomic_DNA"/>
</dbReference>
<evidence type="ECO:0000256" key="6">
    <source>
        <dbReference type="ARBA" id="ARBA00023136"/>
    </source>
</evidence>
<evidence type="ECO:0000256" key="7">
    <source>
        <dbReference type="RuleBase" id="RU363032"/>
    </source>
</evidence>
<dbReference type="CDD" id="cd06261">
    <property type="entry name" value="TM_PBP2"/>
    <property type="match status" value="1"/>
</dbReference>
<comment type="similarity">
    <text evidence="7">Belongs to the binding-protein-dependent transport system permease family.</text>
</comment>
<keyword evidence="5 7" id="KW-1133">Transmembrane helix</keyword>
<feature type="transmembrane region" description="Helical" evidence="7">
    <location>
        <begin position="213"/>
        <end position="240"/>
    </location>
</feature>
<dbReference type="Pfam" id="PF00528">
    <property type="entry name" value="BPD_transp_1"/>
    <property type="match status" value="1"/>
</dbReference>
<dbReference type="RefSeq" id="WP_208813904.1">
    <property type="nucleotide sequence ID" value="NZ_WVUH01000097.1"/>
</dbReference>
<feature type="transmembrane region" description="Helical" evidence="7">
    <location>
        <begin position="119"/>
        <end position="140"/>
    </location>
</feature>
<dbReference type="Proteomes" id="UP000823521">
    <property type="component" value="Unassembled WGS sequence"/>
</dbReference>
<accession>A0ABS3VRH5</accession>
<feature type="domain" description="ABC transmembrane type-1" evidence="8">
    <location>
        <begin position="82"/>
        <end position="295"/>
    </location>
</feature>
<evidence type="ECO:0000256" key="1">
    <source>
        <dbReference type="ARBA" id="ARBA00004651"/>
    </source>
</evidence>
<protein>
    <submittedName>
        <fullName evidence="9">ABC transporter permease subunit</fullName>
    </submittedName>
</protein>
<feature type="transmembrane region" description="Helical" evidence="7">
    <location>
        <begin position="86"/>
        <end position="107"/>
    </location>
</feature>
<keyword evidence="3" id="KW-1003">Cell membrane</keyword>
<proteinExistence type="inferred from homology"/>
<evidence type="ECO:0000313" key="10">
    <source>
        <dbReference type="Proteomes" id="UP000823521"/>
    </source>
</evidence>
<organism evidence="9 10">
    <name type="scientific">Micromonospora echinofusca</name>
    <dbReference type="NCBI Taxonomy" id="47858"/>
    <lineage>
        <taxon>Bacteria</taxon>
        <taxon>Bacillati</taxon>
        <taxon>Actinomycetota</taxon>
        <taxon>Actinomycetes</taxon>
        <taxon>Micromonosporales</taxon>
        <taxon>Micromonosporaceae</taxon>
        <taxon>Micromonospora</taxon>
    </lineage>
</organism>
<feature type="transmembrane region" description="Helical" evidence="7">
    <location>
        <begin position="167"/>
        <end position="192"/>
    </location>
</feature>
<feature type="transmembrane region" description="Helical" evidence="7">
    <location>
        <begin position="21"/>
        <end position="45"/>
    </location>
</feature>
<keyword evidence="2 7" id="KW-0813">Transport</keyword>
<dbReference type="SUPFAM" id="SSF161098">
    <property type="entry name" value="MetI-like"/>
    <property type="match status" value="1"/>
</dbReference>
<evidence type="ECO:0000256" key="3">
    <source>
        <dbReference type="ARBA" id="ARBA00022475"/>
    </source>
</evidence>
<evidence type="ECO:0000256" key="5">
    <source>
        <dbReference type="ARBA" id="ARBA00022989"/>
    </source>
</evidence>
<evidence type="ECO:0000256" key="4">
    <source>
        <dbReference type="ARBA" id="ARBA00022692"/>
    </source>
</evidence>
<dbReference type="InterPro" id="IPR035906">
    <property type="entry name" value="MetI-like_sf"/>
</dbReference>
<dbReference type="InterPro" id="IPR000515">
    <property type="entry name" value="MetI-like"/>
</dbReference>
<dbReference type="InterPro" id="IPR051393">
    <property type="entry name" value="ABC_transporter_permease"/>
</dbReference>
<keyword evidence="10" id="KW-1185">Reference proteome</keyword>
<reference evidence="9 10" key="1">
    <citation type="submission" date="2019-12" db="EMBL/GenBank/DDBJ databases">
        <title>Whole genome sequencing of endophytic Actinobacterium Micromonospora sp. MPMI6T.</title>
        <authorList>
            <person name="Evv R."/>
            <person name="Podile A.R."/>
        </authorList>
    </citation>
    <scope>NUCLEOTIDE SEQUENCE [LARGE SCALE GENOMIC DNA]</scope>
    <source>
        <strain evidence="9 10">MPMI6</strain>
    </source>
</reference>
<sequence length="311" mass="34947">MAIVATPARRRAGSRFRRRETWLFYAFVSPWIVGFVVFTAIPMIASLGLSFTDWDSFSTPRFIGFDNYLELFTEDPLFWPALGHTLYFAAVSVPLSLLIALFLANLLSRPMRGARFFRTVIYIPALVPLVASAMIFRWLLAPQTGPVNGFLALFGIEGPAWLLDEDWVIPAIILLSLWQVGAGTILLIAALQGVPPELYEAARIDGASRAQRFWRISVPLVTPILFFNLITGMIAAFQVFSQVYVLTDGTSGPSNASLMLVPYVYDNAFRYYHMGYASALAWVLFVIIMIFSVGVLRSSRGWVFYETEVRR</sequence>
<gene>
    <name evidence="9" type="ORF">GSF22_13450</name>
</gene>
<dbReference type="Gene3D" id="1.10.3720.10">
    <property type="entry name" value="MetI-like"/>
    <property type="match status" value="1"/>
</dbReference>
<dbReference type="PANTHER" id="PTHR30193:SF1">
    <property type="entry name" value="ABC TRANSPORTER PERMEASE PROTEIN YESP-RELATED"/>
    <property type="match status" value="1"/>
</dbReference>
<evidence type="ECO:0000259" key="8">
    <source>
        <dbReference type="PROSITE" id="PS50928"/>
    </source>
</evidence>
<evidence type="ECO:0000256" key="2">
    <source>
        <dbReference type="ARBA" id="ARBA00022448"/>
    </source>
</evidence>
<comment type="subcellular location">
    <subcellularLocation>
        <location evidence="1 7">Cell membrane</location>
        <topology evidence="1 7">Multi-pass membrane protein</topology>
    </subcellularLocation>
</comment>
<keyword evidence="4 7" id="KW-0812">Transmembrane</keyword>
<name>A0ABS3VRH5_MICEH</name>
<dbReference type="PANTHER" id="PTHR30193">
    <property type="entry name" value="ABC TRANSPORTER PERMEASE PROTEIN"/>
    <property type="match status" value="1"/>
</dbReference>
<feature type="transmembrane region" description="Helical" evidence="7">
    <location>
        <begin position="274"/>
        <end position="296"/>
    </location>
</feature>
<comment type="caution">
    <text evidence="9">The sequence shown here is derived from an EMBL/GenBank/DDBJ whole genome shotgun (WGS) entry which is preliminary data.</text>
</comment>